<comment type="caution">
    <text evidence="2">The sequence shown here is derived from an EMBL/GenBank/DDBJ whole genome shotgun (WGS) entry which is preliminary data.</text>
</comment>
<dbReference type="Pfam" id="PF00899">
    <property type="entry name" value="ThiF"/>
    <property type="match status" value="1"/>
</dbReference>
<dbReference type="OrthoDB" id="9804150at2"/>
<dbReference type="Proteomes" id="UP000179797">
    <property type="component" value="Unassembled WGS sequence"/>
</dbReference>
<dbReference type="PANTHER" id="PTHR43267:SF1">
    <property type="entry name" value="TRNA THREONYLCARBAMOYLADENOSINE DEHYDRATASE"/>
    <property type="match status" value="1"/>
</dbReference>
<evidence type="ECO:0000313" key="3">
    <source>
        <dbReference type="Proteomes" id="UP000179797"/>
    </source>
</evidence>
<dbReference type="GO" id="GO:0061504">
    <property type="term" value="P:cyclic threonylcarbamoyladenosine biosynthetic process"/>
    <property type="evidence" value="ECO:0007669"/>
    <property type="project" value="TreeGrafter"/>
</dbReference>
<proteinExistence type="predicted"/>
<dbReference type="InterPro" id="IPR035985">
    <property type="entry name" value="Ubiquitin-activating_enz"/>
</dbReference>
<dbReference type="PANTHER" id="PTHR43267">
    <property type="entry name" value="TRNA THREONYLCARBAMOYLADENOSINE DEHYDRATASE"/>
    <property type="match status" value="1"/>
</dbReference>
<dbReference type="GO" id="GO:0061503">
    <property type="term" value="F:tRNA threonylcarbamoyladenosine dehydratase"/>
    <property type="evidence" value="ECO:0007669"/>
    <property type="project" value="TreeGrafter"/>
</dbReference>
<organism evidence="2 3">
    <name type="scientific">Flammeovirga pacifica</name>
    <dbReference type="NCBI Taxonomy" id="915059"/>
    <lineage>
        <taxon>Bacteria</taxon>
        <taxon>Pseudomonadati</taxon>
        <taxon>Bacteroidota</taxon>
        <taxon>Cytophagia</taxon>
        <taxon>Cytophagales</taxon>
        <taxon>Flammeovirgaceae</taxon>
        <taxon>Flammeovirga</taxon>
    </lineage>
</organism>
<dbReference type="AlphaFoldDB" id="A0A1S1YZ11"/>
<dbReference type="EMBL" id="JRYR02000001">
    <property type="protein sequence ID" value="OHX66254.1"/>
    <property type="molecule type" value="Genomic_DNA"/>
</dbReference>
<accession>A0A1S1YZ11</accession>
<dbReference type="InterPro" id="IPR045886">
    <property type="entry name" value="ThiF/MoeB/HesA"/>
</dbReference>
<keyword evidence="3" id="KW-1185">Reference proteome</keyword>
<dbReference type="SUPFAM" id="SSF69572">
    <property type="entry name" value="Activating enzymes of the ubiquitin-like proteins"/>
    <property type="match status" value="1"/>
</dbReference>
<evidence type="ECO:0000313" key="2">
    <source>
        <dbReference type="EMBL" id="OHX66254.1"/>
    </source>
</evidence>
<dbReference type="RefSeq" id="WP_044225090.1">
    <property type="nucleotide sequence ID" value="NZ_JRYR02000001.1"/>
</dbReference>
<dbReference type="Gene3D" id="3.40.50.720">
    <property type="entry name" value="NAD(P)-binding Rossmann-like Domain"/>
    <property type="match status" value="1"/>
</dbReference>
<protein>
    <submittedName>
        <fullName evidence="2">tRNA threonylcarbamoyladenosine dehydratase</fullName>
    </submittedName>
</protein>
<name>A0A1S1YZ11_FLAPC</name>
<sequence length="241" mass="26368">MGHWQERTELLVGSEGLDKLAKAHVLVIGVGGVGGFAAEAVGRAGVGKITLVDGDVIEQSNRNRQIAALISTDGMPKAEVIGNRIKDVNPNVELDVKKIYLDRDNIKELLLAEKYDYIIECIDTLVPKMEIITTAIQNKIKIISSMGAGGRVDPTQTKVARLKDTYNCQLAQKIRKRIKEKSIKRKLKVVFSPELIDKSKVKTVEGVMHKASTIGTISYMPAVFGLTCASVALRGILEEDK</sequence>
<feature type="domain" description="THIF-type NAD/FAD binding fold" evidence="1">
    <location>
        <begin position="11"/>
        <end position="238"/>
    </location>
</feature>
<dbReference type="CDD" id="cd00755">
    <property type="entry name" value="YgdL_like"/>
    <property type="match status" value="1"/>
</dbReference>
<reference evidence="2 3" key="1">
    <citation type="journal article" date="2012" name="Int. J. Syst. Evol. Microbiol.">
        <title>Flammeovirga pacifica sp. nov., isolated from deep-sea sediment.</title>
        <authorList>
            <person name="Xu H."/>
            <person name="Fu Y."/>
            <person name="Yang N."/>
            <person name="Ding Z."/>
            <person name="Lai Q."/>
            <person name="Zeng R."/>
        </authorList>
    </citation>
    <scope>NUCLEOTIDE SEQUENCE [LARGE SCALE GENOMIC DNA]</scope>
    <source>
        <strain evidence="3">DSM 24597 / LMG 26175 / WPAGA1</strain>
    </source>
</reference>
<gene>
    <name evidence="2" type="ORF">NH26_07760</name>
</gene>
<evidence type="ECO:0000259" key="1">
    <source>
        <dbReference type="Pfam" id="PF00899"/>
    </source>
</evidence>
<dbReference type="InterPro" id="IPR000594">
    <property type="entry name" value="ThiF_NAD_FAD-bd"/>
</dbReference>
<dbReference type="STRING" id="915059.NH26_07760"/>
<dbReference type="GO" id="GO:0008641">
    <property type="term" value="F:ubiquitin-like modifier activating enzyme activity"/>
    <property type="evidence" value="ECO:0007669"/>
    <property type="project" value="InterPro"/>
</dbReference>